<dbReference type="Pfam" id="PF02563">
    <property type="entry name" value="Poly_export"/>
    <property type="match status" value="1"/>
</dbReference>
<dbReference type="InterPro" id="IPR049712">
    <property type="entry name" value="Poly_export"/>
</dbReference>
<protein>
    <recommendedName>
        <fullName evidence="3">Polysaccharide export protein N-terminal domain-containing protein</fullName>
    </recommendedName>
</protein>
<feature type="signal peptide" evidence="2">
    <location>
        <begin position="1"/>
        <end position="18"/>
    </location>
</feature>
<keyword evidence="1 2" id="KW-0732">Signal</keyword>
<feature type="domain" description="Polysaccharide export protein N-terminal" evidence="3">
    <location>
        <begin position="83"/>
        <end position="161"/>
    </location>
</feature>
<comment type="caution">
    <text evidence="4">The sequence shown here is derived from an EMBL/GenBank/DDBJ whole genome shotgun (WGS) entry which is preliminary data.</text>
</comment>
<dbReference type="RefSeq" id="WP_179284037.1">
    <property type="nucleotide sequence ID" value="NZ_NEVM01000002.1"/>
</dbReference>
<name>A0A261SBH4_9BORD</name>
<dbReference type="InterPro" id="IPR003715">
    <property type="entry name" value="Poly_export_N"/>
</dbReference>
<dbReference type="Gene3D" id="3.10.560.10">
    <property type="entry name" value="Outer membrane lipoprotein wza domain like"/>
    <property type="match status" value="2"/>
</dbReference>
<gene>
    <name evidence="4" type="ORF">CAL29_14915</name>
</gene>
<reference evidence="5" key="1">
    <citation type="submission" date="2017-05" db="EMBL/GenBank/DDBJ databases">
        <title>Complete and WGS of Bordetella genogroups.</title>
        <authorList>
            <person name="Spilker T."/>
            <person name="Lipuma J."/>
        </authorList>
    </citation>
    <scope>NUCLEOTIDE SEQUENCE [LARGE SCALE GENOMIC DNA]</scope>
    <source>
        <strain evidence="5">AU16122</strain>
    </source>
</reference>
<evidence type="ECO:0000313" key="4">
    <source>
        <dbReference type="EMBL" id="OZI34758.1"/>
    </source>
</evidence>
<dbReference type="GO" id="GO:0015159">
    <property type="term" value="F:polysaccharide transmembrane transporter activity"/>
    <property type="evidence" value="ECO:0007669"/>
    <property type="project" value="InterPro"/>
</dbReference>
<dbReference type="Gene3D" id="3.30.1950.10">
    <property type="entry name" value="wza like domain"/>
    <property type="match status" value="1"/>
</dbReference>
<sequence length="367" mass="38757">MTLFRFLPWPARAGLALAAVLSLQGCQLPRSGPYEGEIADAAQRDDILLVPVTSQVAAATRSAARATFPPAFGQAAPLNYEALAAGDGVDIIIWENDGLGMFPASPNGASDLGEQRVDRAGWIHIPYIGKVRAAGRTPAEVRDEIMQKLRGVIVSSDVAVRPTQRRGRLVTAQGDLAKPGAYPIDQGTERLSGLLGAAAPNQQNPEQLAITVRRGGLSGTVRLSDIYNDPHQDIALRPGDVVTAHAVSSYLTVLGAAGAQNRLPLTRRNYSVMDALGDARGLNDGLAQPRAVYLLRQAAAGGAPDAPGRPTVYQFDFTRPEQIADAGMFSVQDGDAIYISDAPFTRVQKVLSVFGNTAVGVTNAASR</sequence>
<dbReference type="PANTHER" id="PTHR33619">
    <property type="entry name" value="POLYSACCHARIDE EXPORT PROTEIN GFCE-RELATED"/>
    <property type="match status" value="1"/>
</dbReference>
<keyword evidence="5" id="KW-1185">Reference proteome</keyword>
<evidence type="ECO:0000259" key="3">
    <source>
        <dbReference type="Pfam" id="PF02563"/>
    </source>
</evidence>
<feature type="chain" id="PRO_5013397233" description="Polysaccharide export protein N-terminal domain-containing protein" evidence="2">
    <location>
        <begin position="19"/>
        <end position="367"/>
    </location>
</feature>
<evidence type="ECO:0000313" key="5">
    <source>
        <dbReference type="Proteomes" id="UP000216020"/>
    </source>
</evidence>
<evidence type="ECO:0000256" key="2">
    <source>
        <dbReference type="SAM" id="SignalP"/>
    </source>
</evidence>
<dbReference type="Proteomes" id="UP000216020">
    <property type="component" value="Unassembled WGS sequence"/>
</dbReference>
<accession>A0A261SBH4</accession>
<dbReference type="PANTHER" id="PTHR33619:SF3">
    <property type="entry name" value="POLYSACCHARIDE EXPORT PROTEIN GFCE-RELATED"/>
    <property type="match status" value="1"/>
</dbReference>
<proteinExistence type="predicted"/>
<dbReference type="AlphaFoldDB" id="A0A261SBH4"/>
<dbReference type="EMBL" id="NEVM01000002">
    <property type="protein sequence ID" value="OZI34758.1"/>
    <property type="molecule type" value="Genomic_DNA"/>
</dbReference>
<organism evidence="4 5">
    <name type="scientific">Bordetella genomosp. 10</name>
    <dbReference type="NCBI Taxonomy" id="1416804"/>
    <lineage>
        <taxon>Bacteria</taxon>
        <taxon>Pseudomonadati</taxon>
        <taxon>Pseudomonadota</taxon>
        <taxon>Betaproteobacteria</taxon>
        <taxon>Burkholderiales</taxon>
        <taxon>Alcaligenaceae</taxon>
        <taxon>Bordetella</taxon>
    </lineage>
</organism>
<dbReference type="PROSITE" id="PS51257">
    <property type="entry name" value="PROKAR_LIPOPROTEIN"/>
    <property type="match status" value="1"/>
</dbReference>
<evidence type="ECO:0000256" key="1">
    <source>
        <dbReference type="ARBA" id="ARBA00022729"/>
    </source>
</evidence>